<comment type="caution">
    <text evidence="1">The sequence shown here is derived from an EMBL/GenBank/DDBJ whole genome shotgun (WGS) entry which is preliminary data.</text>
</comment>
<accession>A0AAV4DL64</accession>
<protein>
    <submittedName>
        <fullName evidence="1">Cytochrome p450 3a4-like</fullName>
    </submittedName>
</protein>
<keyword evidence="2" id="KW-1185">Reference proteome</keyword>
<evidence type="ECO:0000313" key="2">
    <source>
        <dbReference type="Proteomes" id="UP000735302"/>
    </source>
</evidence>
<gene>
    <name evidence="1" type="ORF">PoB_007152200</name>
</gene>
<name>A0AAV4DL64_9GAST</name>
<evidence type="ECO:0000313" key="1">
    <source>
        <dbReference type="EMBL" id="GFO45017.1"/>
    </source>
</evidence>
<proteinExistence type="predicted"/>
<dbReference type="Proteomes" id="UP000735302">
    <property type="component" value="Unassembled WGS sequence"/>
</dbReference>
<reference evidence="1 2" key="1">
    <citation type="journal article" date="2021" name="Elife">
        <title>Chloroplast acquisition without the gene transfer in kleptoplastic sea slugs, Plakobranchus ocellatus.</title>
        <authorList>
            <person name="Maeda T."/>
            <person name="Takahashi S."/>
            <person name="Yoshida T."/>
            <person name="Shimamura S."/>
            <person name="Takaki Y."/>
            <person name="Nagai Y."/>
            <person name="Toyoda A."/>
            <person name="Suzuki Y."/>
            <person name="Arimoto A."/>
            <person name="Ishii H."/>
            <person name="Satoh N."/>
            <person name="Nishiyama T."/>
            <person name="Hasebe M."/>
            <person name="Maruyama T."/>
            <person name="Minagawa J."/>
            <person name="Obokata J."/>
            <person name="Shigenobu S."/>
        </authorList>
    </citation>
    <scope>NUCLEOTIDE SEQUENCE [LARGE SCALE GENOMIC DNA]</scope>
</reference>
<dbReference type="EMBL" id="BLXT01007988">
    <property type="protein sequence ID" value="GFO45017.1"/>
    <property type="molecule type" value="Genomic_DNA"/>
</dbReference>
<organism evidence="1 2">
    <name type="scientific">Plakobranchus ocellatus</name>
    <dbReference type="NCBI Taxonomy" id="259542"/>
    <lineage>
        <taxon>Eukaryota</taxon>
        <taxon>Metazoa</taxon>
        <taxon>Spiralia</taxon>
        <taxon>Lophotrochozoa</taxon>
        <taxon>Mollusca</taxon>
        <taxon>Gastropoda</taxon>
        <taxon>Heterobranchia</taxon>
        <taxon>Euthyneura</taxon>
        <taxon>Panpulmonata</taxon>
        <taxon>Sacoglossa</taxon>
        <taxon>Placobranchoidea</taxon>
        <taxon>Plakobranchidae</taxon>
        <taxon>Plakobranchus</taxon>
    </lineage>
</organism>
<dbReference type="AlphaFoldDB" id="A0AAV4DL64"/>
<sequence length="149" mass="16863">MTDWSMCFSQKPAVKDEFAIYLQHLERTIQQHNVQKLVPENGFHFHKQRIYTEPSLHPGGQLISVKGIQGNENVGKLAKTALNRASSSGKFICCSDLKSKVNAYIHTVWQENWDAEGANKLPEVFPNLGDLRKRGEGAGRKWETVMSHT</sequence>